<evidence type="ECO:0000313" key="3">
    <source>
        <dbReference type="Proteomes" id="UP001597062"/>
    </source>
</evidence>
<dbReference type="RefSeq" id="WP_386104283.1">
    <property type="nucleotide sequence ID" value="NZ_JBHTJR010000014.1"/>
</dbReference>
<evidence type="ECO:0000313" key="2">
    <source>
        <dbReference type="EMBL" id="MFD0991719.1"/>
    </source>
</evidence>
<keyword evidence="1" id="KW-0732">Signal</keyword>
<protein>
    <recommendedName>
        <fullName evidence="4">Lipoprotein</fullName>
    </recommendedName>
</protein>
<comment type="caution">
    <text evidence="2">The sequence shown here is derived from an EMBL/GenBank/DDBJ whole genome shotgun (WGS) entry which is preliminary data.</text>
</comment>
<gene>
    <name evidence="2" type="ORF">ACFQ1U_00735</name>
</gene>
<dbReference type="EMBL" id="JBHTJR010000014">
    <property type="protein sequence ID" value="MFD0991719.1"/>
    <property type="molecule type" value="Genomic_DNA"/>
</dbReference>
<proteinExistence type="predicted"/>
<dbReference type="PROSITE" id="PS51257">
    <property type="entry name" value="PROKAR_LIPOPROTEIN"/>
    <property type="match status" value="1"/>
</dbReference>
<feature type="signal peptide" evidence="1">
    <location>
        <begin position="1"/>
        <end position="22"/>
    </location>
</feature>
<keyword evidence="3" id="KW-1185">Reference proteome</keyword>
<evidence type="ECO:0008006" key="4">
    <source>
        <dbReference type="Google" id="ProtNLM"/>
    </source>
</evidence>
<sequence>MRKTTLFLLVLLLMFSCSSVKKTQEAINTGNYDEAINLSIEKLRKDKYKEKNQPYVIMLSEAFVKVTTRDLDRISFLKKESNPENLESIYRLYQQLNRRQERIKPLLPLVDASTGKKVVFNIVNYQDKLIDAKQELSEHLYNSALDLLDRRNANKYDYREVYDKLHYLDKMTPNYKNVRELLDEVHFKGTDFVYVTVKNQTRQIIPRRLEEDLLAMDTYGLNDFWTVFHAQKDINLKYDFNLELNLRRINISPERINEKEIIKEKQIKDGFKYLLDDNGNVQKDSLGNDIKVDNFKTVRCRVYRFTQQKSSQITGVVKYIDNNSRQLLESFPIQSEFVFEHVYANYDGDRRALNSALSDLIELREVRFPSNEQMVYDTGTDLKEKLKYIITRNKFRN</sequence>
<dbReference type="Proteomes" id="UP001597062">
    <property type="component" value="Unassembled WGS sequence"/>
</dbReference>
<name>A0ABW3JMQ3_9FLAO</name>
<organism evidence="2 3">
    <name type="scientific">Tenacibaculum geojense</name>
    <dbReference type="NCBI Taxonomy" id="915352"/>
    <lineage>
        <taxon>Bacteria</taxon>
        <taxon>Pseudomonadati</taxon>
        <taxon>Bacteroidota</taxon>
        <taxon>Flavobacteriia</taxon>
        <taxon>Flavobacteriales</taxon>
        <taxon>Flavobacteriaceae</taxon>
        <taxon>Tenacibaculum</taxon>
    </lineage>
</organism>
<reference evidence="3" key="1">
    <citation type="journal article" date="2019" name="Int. J. Syst. Evol. Microbiol.">
        <title>The Global Catalogue of Microorganisms (GCM) 10K type strain sequencing project: providing services to taxonomists for standard genome sequencing and annotation.</title>
        <authorList>
            <consortium name="The Broad Institute Genomics Platform"/>
            <consortium name="The Broad Institute Genome Sequencing Center for Infectious Disease"/>
            <person name="Wu L."/>
            <person name="Ma J."/>
        </authorList>
    </citation>
    <scope>NUCLEOTIDE SEQUENCE [LARGE SCALE GENOMIC DNA]</scope>
    <source>
        <strain evidence="3">CCUG 60527</strain>
    </source>
</reference>
<feature type="chain" id="PRO_5045654419" description="Lipoprotein" evidence="1">
    <location>
        <begin position="23"/>
        <end position="397"/>
    </location>
</feature>
<accession>A0ABW3JMQ3</accession>
<evidence type="ECO:0000256" key="1">
    <source>
        <dbReference type="SAM" id="SignalP"/>
    </source>
</evidence>